<evidence type="ECO:0000256" key="3">
    <source>
        <dbReference type="ARBA" id="ARBA00022692"/>
    </source>
</evidence>
<keyword evidence="4 7" id="KW-1133">Transmembrane helix</keyword>
<feature type="transmembrane region" description="Helical" evidence="7">
    <location>
        <begin position="637"/>
        <end position="654"/>
    </location>
</feature>
<feature type="transmembrane region" description="Helical" evidence="7">
    <location>
        <begin position="710"/>
        <end position="736"/>
    </location>
</feature>
<evidence type="ECO:0000256" key="1">
    <source>
        <dbReference type="ARBA" id="ARBA00004141"/>
    </source>
</evidence>
<evidence type="ECO:0000313" key="11">
    <source>
        <dbReference type="Proteomes" id="UP000245591"/>
    </source>
</evidence>
<protein>
    <recommendedName>
        <fullName evidence="12">SPX domain-containing protein</fullName>
    </recommendedName>
</protein>
<dbReference type="PANTHER" id="PTHR10783">
    <property type="entry name" value="XENOTROPIC AND POLYTROPIC RETROVIRUS RECEPTOR 1-RELATED"/>
    <property type="match status" value="1"/>
</dbReference>
<evidence type="ECO:0008006" key="12">
    <source>
        <dbReference type="Google" id="ProtNLM"/>
    </source>
</evidence>
<keyword evidence="5 7" id="KW-0472">Membrane</keyword>
<organism evidence="10 11">
    <name type="scientific">Smittium angustum</name>
    <dbReference type="NCBI Taxonomy" id="133377"/>
    <lineage>
        <taxon>Eukaryota</taxon>
        <taxon>Fungi</taxon>
        <taxon>Fungi incertae sedis</taxon>
        <taxon>Zoopagomycota</taxon>
        <taxon>Kickxellomycotina</taxon>
        <taxon>Harpellomycetes</taxon>
        <taxon>Harpellales</taxon>
        <taxon>Legeriomycetaceae</taxon>
        <taxon>Smittium</taxon>
    </lineage>
</organism>
<dbReference type="EMBL" id="MBFU01000746">
    <property type="protein sequence ID" value="PVZ97741.1"/>
    <property type="molecule type" value="Genomic_DNA"/>
</dbReference>
<evidence type="ECO:0000256" key="6">
    <source>
        <dbReference type="SAM" id="MobiDB-lite"/>
    </source>
</evidence>
<dbReference type="PANTHER" id="PTHR10783:SF103">
    <property type="entry name" value="SOLUTE CARRIER FAMILY 53 MEMBER 1"/>
    <property type="match status" value="1"/>
</dbReference>
<reference evidence="10 11" key="1">
    <citation type="journal article" date="2018" name="MBio">
        <title>Comparative Genomics Reveals the Core Gene Toolbox for the Fungus-Insect Symbiosis.</title>
        <authorList>
            <person name="Wang Y."/>
            <person name="Stata M."/>
            <person name="Wang W."/>
            <person name="Stajich J.E."/>
            <person name="White M.M."/>
            <person name="Moncalvo J.M."/>
        </authorList>
    </citation>
    <scope>NUCLEOTIDE SEQUENCE [LARGE SCALE GENOMIC DNA]</scope>
    <source>
        <strain evidence="10 11">AUS-126-30</strain>
    </source>
</reference>
<dbReference type="PROSITE" id="PS51380">
    <property type="entry name" value="EXS"/>
    <property type="match status" value="1"/>
</dbReference>
<evidence type="ECO:0000256" key="5">
    <source>
        <dbReference type="ARBA" id="ARBA00023136"/>
    </source>
</evidence>
<feature type="transmembrane region" description="Helical" evidence="7">
    <location>
        <begin position="666"/>
        <end position="690"/>
    </location>
</feature>
<dbReference type="Pfam" id="PF03105">
    <property type="entry name" value="SPX"/>
    <property type="match status" value="2"/>
</dbReference>
<evidence type="ECO:0000256" key="2">
    <source>
        <dbReference type="ARBA" id="ARBA00009665"/>
    </source>
</evidence>
<feature type="compositionally biased region" description="Low complexity" evidence="6">
    <location>
        <begin position="179"/>
        <end position="191"/>
    </location>
</feature>
<evidence type="ECO:0000256" key="7">
    <source>
        <dbReference type="SAM" id="Phobius"/>
    </source>
</evidence>
<dbReference type="PROSITE" id="PS51382">
    <property type="entry name" value="SPX"/>
    <property type="match status" value="1"/>
</dbReference>
<gene>
    <name evidence="10" type="ORF">BB558_006292</name>
</gene>
<dbReference type="Pfam" id="PF03124">
    <property type="entry name" value="EXS"/>
    <property type="match status" value="1"/>
</dbReference>
<dbReference type="GO" id="GO:0005794">
    <property type="term" value="C:Golgi apparatus"/>
    <property type="evidence" value="ECO:0007669"/>
    <property type="project" value="TreeGrafter"/>
</dbReference>
<feature type="transmembrane region" description="Helical" evidence="7">
    <location>
        <begin position="564"/>
        <end position="586"/>
    </location>
</feature>
<dbReference type="GO" id="GO:0016036">
    <property type="term" value="P:cellular response to phosphate starvation"/>
    <property type="evidence" value="ECO:0007669"/>
    <property type="project" value="TreeGrafter"/>
</dbReference>
<feature type="transmembrane region" description="Helical" evidence="7">
    <location>
        <begin position="440"/>
        <end position="465"/>
    </location>
</feature>
<dbReference type="AlphaFoldDB" id="A0A2U1IY50"/>
<feature type="transmembrane region" description="Helical" evidence="7">
    <location>
        <begin position="485"/>
        <end position="504"/>
    </location>
</feature>
<evidence type="ECO:0000313" key="10">
    <source>
        <dbReference type="EMBL" id="PVZ97741.1"/>
    </source>
</evidence>
<name>A0A2U1IY50_SMIAN</name>
<comment type="caution">
    <text evidence="10">The sequence shown here is derived from an EMBL/GenBank/DDBJ whole genome shotgun (WGS) entry which is preliminary data.</text>
</comment>
<dbReference type="InterPro" id="IPR004331">
    <property type="entry name" value="SPX_dom"/>
</dbReference>
<feature type="domain" description="SPX" evidence="9">
    <location>
        <begin position="1"/>
        <end position="351"/>
    </location>
</feature>
<feature type="domain" description="EXS" evidence="8">
    <location>
        <begin position="598"/>
        <end position="793"/>
    </location>
</feature>
<keyword evidence="3 7" id="KW-0812">Transmembrane</keyword>
<dbReference type="GO" id="GO:0006817">
    <property type="term" value="P:phosphate ion transport"/>
    <property type="evidence" value="ECO:0007669"/>
    <property type="project" value="TreeGrafter"/>
</dbReference>
<feature type="transmembrane region" description="Helical" evidence="7">
    <location>
        <begin position="598"/>
        <end position="617"/>
    </location>
</feature>
<evidence type="ECO:0000259" key="8">
    <source>
        <dbReference type="PROSITE" id="PS51380"/>
    </source>
</evidence>
<comment type="similarity">
    <text evidence="2">Belongs to the SYG1 (TC 2.A.94) family.</text>
</comment>
<sequence>MKFGKYLESEAVPEWSTKYIDYKGLKKCIKRISGKNEEETHLQHISNSILRFNRLNKKQSNQTIDNPVSDNMVNTEHDQDESKITHPSNFPVFLKAGSSSNSPKSEFIGNTDSNFNLYRTSSLQTSFEDISNTGDVVHRNVSSNSSNKSIVPIVGIDDKVKFPQWDGFSNIHNQRVYKNPKNANSPSSSSDDVNKSLLHKSGSKNDIEFLENPNLENSRPLQKYQQSKSLSVLANGGVHYLEGDTASQMENGYDDKLVENIKYLDEYTNVFTGPLGFHGRSNILNIGANREENLKATITKAKRKIKKAIMEIYRALEMLKNFRVLNNTGFRKILKKYTKETNWVAGSSSYMHKVQNSYFLQSEGLDRALEEIMNLYCINYADGSPERAKTALRMPLISSKTHNRSIFVSGFSLGMVIPLIVNIIYLVTQRDNWINRYVVLYIYSCTLLVLLFFVLFSTNMLAWYYSNINYKFIFMFDPRDNLSPWQFFKFSSVMLLCSTSLMEIDILKHGLNSDKYFGIGVLIFNLIILFIPVNLFYYSSRRWLLNSFKRLLFAGFFPVEFRDFFLGDCLCSLGYSISIFYFLGCMSHNKWPIIDQNICVPSLSVSGTVVLCIPNLIRFIQCIRRYIDSSHAFPHLYNAGKYALALVGVVVMYLNSVKGTNGMKILAIVLMTLSSAYSAFWDLYMDWGFFEEDAKYLFLRKELKFNFIPVYYFAMITDPLMRFVWIANFIPLPLIGGQKLSKNVLRFALALVEVIRRYQWCFFRLENEHVNNCGQFRATIEIPLPFASNKKTD</sequence>
<feature type="region of interest" description="Disordered" evidence="6">
    <location>
        <begin position="173"/>
        <end position="197"/>
    </location>
</feature>
<keyword evidence="11" id="KW-1185">Reference proteome</keyword>
<feature type="transmembrane region" description="Helical" evidence="7">
    <location>
        <begin position="516"/>
        <end position="538"/>
    </location>
</feature>
<dbReference type="InterPro" id="IPR004342">
    <property type="entry name" value="EXS_C"/>
</dbReference>
<dbReference type="GO" id="GO:0005886">
    <property type="term" value="C:plasma membrane"/>
    <property type="evidence" value="ECO:0007669"/>
    <property type="project" value="TreeGrafter"/>
</dbReference>
<dbReference type="Proteomes" id="UP000245591">
    <property type="component" value="Unassembled WGS sequence"/>
</dbReference>
<comment type="subcellular location">
    <subcellularLocation>
        <location evidence="1">Membrane</location>
        <topology evidence="1">Multi-pass membrane protein</topology>
    </subcellularLocation>
</comment>
<evidence type="ECO:0000259" key="9">
    <source>
        <dbReference type="PROSITE" id="PS51382"/>
    </source>
</evidence>
<evidence type="ECO:0000256" key="4">
    <source>
        <dbReference type="ARBA" id="ARBA00022989"/>
    </source>
</evidence>
<accession>A0A2U1IY50</accession>
<feature type="transmembrane region" description="Helical" evidence="7">
    <location>
        <begin position="406"/>
        <end position="428"/>
    </location>
</feature>
<proteinExistence type="inferred from homology"/>
<dbReference type="GO" id="GO:0000822">
    <property type="term" value="F:inositol hexakisphosphate binding"/>
    <property type="evidence" value="ECO:0007669"/>
    <property type="project" value="TreeGrafter"/>
</dbReference>